<evidence type="ECO:0000313" key="3">
    <source>
        <dbReference type="Proteomes" id="UP000315648"/>
    </source>
</evidence>
<feature type="chain" id="PRO_5021819311" description="Peptidyl-prolyl cis-trans isomerase" evidence="1">
    <location>
        <begin position="19"/>
        <end position="243"/>
    </location>
</feature>
<sequence length="243" mass="27070">MTSSPCFFLTLLFAQAVALFGQPVIPADDTAVAVINGETVSAAEYTLVMHRQTAPVYSHFKQTRDLDDHRGYWSPASGPDGPLAKLRELTLAELVRIKVYQSEARTRGLMKNIDFASFRTAHEKENARRLAAKARNEVIYGPPQYRLDVYYYILFGDIAYKVEQAMAKELEPAVTGAEIDAFLAAHKEDFNPLSTEDARRRATEVLGLRAAHKKLADLRAAAVTEVRTESLARISPRNDNTTP</sequence>
<dbReference type="RefSeq" id="WP_144228907.1">
    <property type="nucleotide sequence ID" value="NZ_CBCRVV010000002.1"/>
</dbReference>
<feature type="signal peptide" evidence="1">
    <location>
        <begin position="1"/>
        <end position="18"/>
    </location>
</feature>
<evidence type="ECO:0000313" key="2">
    <source>
        <dbReference type="EMBL" id="TSJ78566.1"/>
    </source>
</evidence>
<reference evidence="2 3" key="1">
    <citation type="submission" date="2019-07" db="EMBL/GenBank/DDBJ databases">
        <title>Description of 53C-WASEF.</title>
        <authorList>
            <person name="Pitt A."/>
            <person name="Hahn M.W."/>
        </authorList>
    </citation>
    <scope>NUCLEOTIDE SEQUENCE [LARGE SCALE GENOMIC DNA]</scope>
    <source>
        <strain evidence="2 3">53C-WASEF</strain>
    </source>
</reference>
<evidence type="ECO:0008006" key="4">
    <source>
        <dbReference type="Google" id="ProtNLM"/>
    </source>
</evidence>
<gene>
    <name evidence="2" type="ORF">FPL22_04500</name>
</gene>
<keyword evidence="3" id="KW-1185">Reference proteome</keyword>
<dbReference type="AlphaFoldDB" id="A0A556QPK4"/>
<dbReference type="Proteomes" id="UP000315648">
    <property type="component" value="Unassembled WGS sequence"/>
</dbReference>
<proteinExistence type="predicted"/>
<evidence type="ECO:0000256" key="1">
    <source>
        <dbReference type="SAM" id="SignalP"/>
    </source>
</evidence>
<name>A0A556QPK4_9BACT</name>
<organism evidence="2 3">
    <name type="scientific">Rariglobus hedericola</name>
    <dbReference type="NCBI Taxonomy" id="2597822"/>
    <lineage>
        <taxon>Bacteria</taxon>
        <taxon>Pseudomonadati</taxon>
        <taxon>Verrucomicrobiota</taxon>
        <taxon>Opitutia</taxon>
        <taxon>Opitutales</taxon>
        <taxon>Opitutaceae</taxon>
        <taxon>Rariglobus</taxon>
    </lineage>
</organism>
<comment type="caution">
    <text evidence="2">The sequence shown here is derived from an EMBL/GenBank/DDBJ whole genome shotgun (WGS) entry which is preliminary data.</text>
</comment>
<protein>
    <recommendedName>
        <fullName evidence="4">Peptidyl-prolyl cis-trans isomerase</fullName>
    </recommendedName>
</protein>
<keyword evidence="1" id="KW-0732">Signal</keyword>
<accession>A0A556QPK4</accession>
<dbReference type="EMBL" id="VMBG01000001">
    <property type="protein sequence ID" value="TSJ78566.1"/>
    <property type="molecule type" value="Genomic_DNA"/>
</dbReference>